<evidence type="ECO:0000256" key="4">
    <source>
        <dbReference type="ARBA" id="ARBA00022769"/>
    </source>
</evidence>
<keyword evidence="2 8" id="KW-0255">Endonuclease</keyword>
<accession>A0A5J5ELI0</accession>
<evidence type="ECO:0000313" key="9">
    <source>
        <dbReference type="Proteomes" id="UP000326924"/>
    </source>
</evidence>
<dbReference type="GO" id="GO:0005739">
    <property type="term" value="C:mitochondrion"/>
    <property type="evidence" value="ECO:0007669"/>
    <property type="project" value="TreeGrafter"/>
</dbReference>
<keyword evidence="6" id="KW-0234">DNA repair</keyword>
<gene>
    <name evidence="8" type="ORF">FN846DRAFT_964561</name>
</gene>
<evidence type="ECO:0000256" key="6">
    <source>
        <dbReference type="ARBA" id="ARBA00023204"/>
    </source>
</evidence>
<dbReference type="PANTHER" id="PTHR31290">
    <property type="entry name" value="UV-DAMAGE ENDONUCLEASE"/>
    <property type="match status" value="1"/>
</dbReference>
<feature type="compositionally biased region" description="Basic and acidic residues" evidence="7">
    <location>
        <begin position="542"/>
        <end position="554"/>
    </location>
</feature>
<dbReference type="OrthoDB" id="541883at2759"/>
<comment type="caution">
    <text evidence="8">The sequence shown here is derived from an EMBL/GenBank/DDBJ whole genome shotgun (WGS) entry which is preliminary data.</text>
</comment>
<dbReference type="InterPro" id="IPR004601">
    <property type="entry name" value="UvdE"/>
</dbReference>
<dbReference type="EMBL" id="VXIS01000206">
    <property type="protein sequence ID" value="KAA8896881.1"/>
    <property type="molecule type" value="Genomic_DNA"/>
</dbReference>
<evidence type="ECO:0000256" key="7">
    <source>
        <dbReference type="SAM" id="MobiDB-lite"/>
    </source>
</evidence>
<dbReference type="PANTHER" id="PTHR31290:SF5">
    <property type="entry name" value="UV-DAMAGE ENDONUCLEASE"/>
    <property type="match status" value="1"/>
</dbReference>
<evidence type="ECO:0000256" key="5">
    <source>
        <dbReference type="ARBA" id="ARBA00022801"/>
    </source>
</evidence>
<dbReference type="InterPro" id="IPR036237">
    <property type="entry name" value="Xyl_isomerase-like_sf"/>
</dbReference>
<reference evidence="8 9" key="1">
    <citation type="submission" date="2019-09" db="EMBL/GenBank/DDBJ databases">
        <title>Draft genome of the ectomycorrhizal ascomycete Sphaerosporella brunnea.</title>
        <authorList>
            <consortium name="DOE Joint Genome Institute"/>
            <person name="Benucci G.M."/>
            <person name="Marozzi G."/>
            <person name="Antonielli L."/>
            <person name="Sanchez S."/>
            <person name="Marco P."/>
            <person name="Wang X."/>
            <person name="Falini L.B."/>
            <person name="Barry K."/>
            <person name="Haridas S."/>
            <person name="Lipzen A."/>
            <person name="Labutti K."/>
            <person name="Grigoriev I.V."/>
            <person name="Murat C."/>
            <person name="Martin F."/>
            <person name="Albertini E."/>
            <person name="Donnini D."/>
            <person name="Bonito G."/>
        </authorList>
    </citation>
    <scope>NUCLEOTIDE SEQUENCE [LARGE SCALE GENOMIC DNA]</scope>
    <source>
        <strain evidence="8 9">Sb_GMNB300</strain>
    </source>
</reference>
<keyword evidence="9" id="KW-1185">Reference proteome</keyword>
<dbReference type="FunFam" id="3.20.20.150:FF:000012">
    <property type="entry name" value="Related to UV-endonuclease UVE-1"/>
    <property type="match status" value="1"/>
</dbReference>
<protein>
    <submittedName>
        <fullName evidence="8">UV-endonuclease UvdE-domain-containing protein</fullName>
    </submittedName>
</protein>
<dbReference type="SUPFAM" id="SSF51658">
    <property type="entry name" value="Xylose isomerase-like"/>
    <property type="match status" value="1"/>
</dbReference>
<feature type="compositionally biased region" description="Polar residues" evidence="7">
    <location>
        <begin position="613"/>
        <end position="630"/>
    </location>
</feature>
<evidence type="ECO:0000313" key="8">
    <source>
        <dbReference type="EMBL" id="KAA8896881.1"/>
    </source>
</evidence>
<organism evidence="8 9">
    <name type="scientific">Sphaerosporella brunnea</name>
    <dbReference type="NCBI Taxonomy" id="1250544"/>
    <lineage>
        <taxon>Eukaryota</taxon>
        <taxon>Fungi</taxon>
        <taxon>Dikarya</taxon>
        <taxon>Ascomycota</taxon>
        <taxon>Pezizomycotina</taxon>
        <taxon>Pezizomycetes</taxon>
        <taxon>Pezizales</taxon>
        <taxon>Pyronemataceae</taxon>
        <taxon>Sphaerosporella</taxon>
    </lineage>
</organism>
<keyword evidence="1" id="KW-0540">Nuclease</keyword>
<keyword evidence="5" id="KW-0378">Hydrolase</keyword>
<name>A0A5J5ELI0_9PEZI</name>
<feature type="compositionally biased region" description="Acidic residues" evidence="7">
    <location>
        <begin position="92"/>
        <end position="101"/>
    </location>
</feature>
<feature type="compositionally biased region" description="Basic and acidic residues" evidence="7">
    <location>
        <begin position="517"/>
        <end position="532"/>
    </location>
</feature>
<dbReference type="GO" id="GO:0006289">
    <property type="term" value="P:nucleotide-excision repair"/>
    <property type="evidence" value="ECO:0007669"/>
    <property type="project" value="InterPro"/>
</dbReference>
<proteinExistence type="predicted"/>
<sequence>MFFSLHTASQNIPPFRRLHFWKIAALLGPKFPQTQKQTNVIAALATMAQKRKRDAVQAPVIGIVDGHEARLGSPGDEDGVSITSSSSSEAYEPPEQEDEDGFAPAGIEGGGGCNGGKKASVPRKKKASKSVAKKTPEEDTPRVRPPAFNSSYVPLPFKGRIGYACLNTYLRTSFPPIFCSRTCRIDTILKQGPWATSGIEFVQSLGLQNARDLSKMIEWNEKYQIRFLRVSSEMFPFASHAKYGYDLDFAYPVLQEAGKLAMKYGHRLTTHPGQFTQLGSPRPEVIKASVKDLEYHSQLLRGLGLEGQADRDAVMILHMGGMFGDKAATLDRFRKNYTTLLSEDVKQRLVLENDDVTWSVHDLLPICQELNIPLVLDYHHHNIIHDPSMREGTEDIMSLFPDIKATWTCKGITQKQHYSEPCEGAFTGREMRKHSPRVAALPPCDDTMDLMIEAKDKEQAVFELYRKYGIGGQDVFREVIPHERADDNRPKGKRKEGEQNEARSAAVPDDEIGMGGAERRVYWPEGKEDWLSPRKRVTKKKAQPEDQQQKEIATKKPPPPLPPPRQRKKVGKVKEAILEKDEEDDDDGGEEKEVKLSTVKPRRSKKTVAKAPKTSSSTLASTPTKRSLSLRSARFHLQSSSLSSSPNEEIIATEEVLVEEERSI</sequence>
<feature type="compositionally biased region" description="Acidic residues" evidence="7">
    <location>
        <begin position="580"/>
        <end position="590"/>
    </location>
</feature>
<dbReference type="NCBIfam" id="TIGR00629">
    <property type="entry name" value="uvde"/>
    <property type="match status" value="1"/>
</dbReference>
<feature type="region of interest" description="Disordered" evidence="7">
    <location>
        <begin position="67"/>
        <end position="146"/>
    </location>
</feature>
<dbReference type="InParanoid" id="A0A5J5ELI0"/>
<feature type="compositionally biased region" description="Basic and acidic residues" evidence="7">
    <location>
        <begin position="479"/>
        <end position="501"/>
    </location>
</feature>
<dbReference type="GO" id="GO:0043504">
    <property type="term" value="P:mitochondrial DNA repair"/>
    <property type="evidence" value="ECO:0007669"/>
    <property type="project" value="TreeGrafter"/>
</dbReference>
<dbReference type="AlphaFoldDB" id="A0A5J5ELI0"/>
<keyword evidence="4" id="KW-0228">DNA excision</keyword>
<dbReference type="GO" id="GO:0005634">
    <property type="term" value="C:nucleus"/>
    <property type="evidence" value="ECO:0007669"/>
    <property type="project" value="TreeGrafter"/>
</dbReference>
<dbReference type="GO" id="GO:0004519">
    <property type="term" value="F:endonuclease activity"/>
    <property type="evidence" value="ECO:0007669"/>
    <property type="project" value="UniProtKB-KW"/>
</dbReference>
<dbReference type="GO" id="GO:0009411">
    <property type="term" value="P:response to UV"/>
    <property type="evidence" value="ECO:0007669"/>
    <property type="project" value="InterPro"/>
</dbReference>
<dbReference type="Proteomes" id="UP000326924">
    <property type="component" value="Unassembled WGS sequence"/>
</dbReference>
<dbReference type="Pfam" id="PF03851">
    <property type="entry name" value="UvdE"/>
    <property type="match status" value="1"/>
</dbReference>
<evidence type="ECO:0000256" key="2">
    <source>
        <dbReference type="ARBA" id="ARBA00022759"/>
    </source>
</evidence>
<feature type="compositionally biased region" description="Basic residues" evidence="7">
    <location>
        <begin position="120"/>
        <end position="132"/>
    </location>
</feature>
<evidence type="ECO:0000256" key="3">
    <source>
        <dbReference type="ARBA" id="ARBA00022763"/>
    </source>
</evidence>
<evidence type="ECO:0000256" key="1">
    <source>
        <dbReference type="ARBA" id="ARBA00022722"/>
    </source>
</evidence>
<dbReference type="GO" id="GO:0016787">
    <property type="term" value="F:hydrolase activity"/>
    <property type="evidence" value="ECO:0007669"/>
    <property type="project" value="UniProtKB-KW"/>
</dbReference>
<feature type="region of interest" description="Disordered" evidence="7">
    <location>
        <begin position="479"/>
        <end position="649"/>
    </location>
</feature>
<dbReference type="Gene3D" id="3.20.20.150">
    <property type="entry name" value="Divalent-metal-dependent TIM barrel enzymes"/>
    <property type="match status" value="1"/>
</dbReference>
<keyword evidence="3" id="KW-0227">DNA damage</keyword>